<keyword evidence="3" id="KW-1185">Reference proteome</keyword>
<dbReference type="Proteomes" id="UP000272706">
    <property type="component" value="Unassembled WGS sequence"/>
</dbReference>
<feature type="transmembrane region" description="Helical" evidence="1">
    <location>
        <begin position="20"/>
        <end position="39"/>
    </location>
</feature>
<dbReference type="AlphaFoldDB" id="A0A3A5JVD0"/>
<evidence type="ECO:0000313" key="3">
    <source>
        <dbReference type="Proteomes" id="UP000272706"/>
    </source>
</evidence>
<sequence length="138" mass="15484">MVRFARGMGWMGNFLSLDAYVAFVFVVPGYIITSFRAHFITDQRLDGPDYFVRLLTLSALNFPLSGWVIYLVMNSNTDLKIRALAWGFVLLAAPAIIGFASGITSKAGWLRKIYGWFGLSPHPRDSHCLGLSVLHDIW</sequence>
<keyword evidence="1" id="KW-0472">Membrane</keyword>
<comment type="caution">
    <text evidence="2">The sequence shown here is derived from an EMBL/GenBank/DDBJ whole genome shotgun (WGS) entry which is preliminary data.</text>
</comment>
<gene>
    <name evidence="2" type="ORF">D3227_37635</name>
</gene>
<protein>
    <submittedName>
        <fullName evidence="2">Uncharacterized protein</fullName>
    </submittedName>
</protein>
<proteinExistence type="predicted"/>
<evidence type="ECO:0000256" key="1">
    <source>
        <dbReference type="SAM" id="Phobius"/>
    </source>
</evidence>
<feature type="transmembrane region" description="Helical" evidence="1">
    <location>
        <begin position="51"/>
        <end position="72"/>
    </location>
</feature>
<evidence type="ECO:0000313" key="2">
    <source>
        <dbReference type="EMBL" id="RJT26029.1"/>
    </source>
</evidence>
<reference evidence="2 3" key="1">
    <citation type="submission" date="2018-09" db="EMBL/GenBank/DDBJ databases">
        <title>Mesorhizobium carmichaelinearum sp. nov. isolated from Carmichaelinea spp. root nodules in New Zealand.</title>
        <authorList>
            <person name="De Meyer S.E."/>
        </authorList>
    </citation>
    <scope>NUCLEOTIDE SEQUENCE [LARGE SCALE GENOMIC DNA]</scope>
    <source>
        <strain evidence="2 3">ICMP19557</strain>
    </source>
</reference>
<dbReference type="EMBL" id="QZWZ01000074">
    <property type="protein sequence ID" value="RJT26029.1"/>
    <property type="molecule type" value="Genomic_DNA"/>
</dbReference>
<name>A0A3A5JVD0_9HYPH</name>
<keyword evidence="1" id="KW-1133">Transmembrane helix</keyword>
<feature type="transmembrane region" description="Helical" evidence="1">
    <location>
        <begin position="84"/>
        <end position="103"/>
    </location>
</feature>
<dbReference type="InterPro" id="IPR045919">
    <property type="entry name" value="DUF6338"/>
</dbReference>
<accession>A0A3A5JVD0</accession>
<keyword evidence="1" id="KW-0812">Transmembrane</keyword>
<organism evidence="2 3">
    <name type="scientific">Mesorhizobium waimense</name>
    <dbReference type="NCBI Taxonomy" id="1300307"/>
    <lineage>
        <taxon>Bacteria</taxon>
        <taxon>Pseudomonadati</taxon>
        <taxon>Pseudomonadota</taxon>
        <taxon>Alphaproteobacteria</taxon>
        <taxon>Hyphomicrobiales</taxon>
        <taxon>Phyllobacteriaceae</taxon>
        <taxon>Mesorhizobium</taxon>
    </lineage>
</organism>
<dbReference type="Pfam" id="PF19865">
    <property type="entry name" value="DUF6338"/>
    <property type="match status" value="1"/>
</dbReference>